<comment type="caution">
    <text evidence="3">The sequence shown here is derived from an EMBL/GenBank/DDBJ whole genome shotgun (WGS) entry which is preliminary data.</text>
</comment>
<protein>
    <submittedName>
        <fullName evidence="3">DUF4399 domain-containing protein</fullName>
    </submittedName>
</protein>
<proteinExistence type="predicted"/>
<feature type="signal peptide" evidence="1">
    <location>
        <begin position="1"/>
        <end position="25"/>
    </location>
</feature>
<feature type="domain" description="DUF4399" evidence="2">
    <location>
        <begin position="318"/>
        <end position="407"/>
    </location>
</feature>
<evidence type="ECO:0000256" key="1">
    <source>
        <dbReference type="SAM" id="SignalP"/>
    </source>
</evidence>
<name>A0ABS9Z7H0_9HYPH</name>
<organism evidence="3 4">
    <name type="scientific">Candidatus Rhodoblastus alkanivorans</name>
    <dbReference type="NCBI Taxonomy" id="2954117"/>
    <lineage>
        <taxon>Bacteria</taxon>
        <taxon>Pseudomonadati</taxon>
        <taxon>Pseudomonadota</taxon>
        <taxon>Alphaproteobacteria</taxon>
        <taxon>Hyphomicrobiales</taxon>
        <taxon>Rhodoblastaceae</taxon>
        <taxon>Rhodoblastus</taxon>
    </lineage>
</organism>
<evidence type="ECO:0000313" key="4">
    <source>
        <dbReference type="Proteomes" id="UP001139104"/>
    </source>
</evidence>
<dbReference type="InterPro" id="IPR025512">
    <property type="entry name" value="DUF4399"/>
</dbReference>
<keyword evidence="1" id="KW-0732">Signal</keyword>
<dbReference type="Proteomes" id="UP001139104">
    <property type="component" value="Unassembled WGS sequence"/>
</dbReference>
<sequence length="431" mass="47004">MSGTRAFSLFIAAALLALSWLNVQAAAAEQFPRKPAPEGARIYFSDLKDGAAVSSRFTVHFAAENIAVVPTDKPEPNSGHFHIIIDNPLPPPDVPIPNDPNHLHFGRGQQEAEIILPAGDHTLQLLMGDEHHMQFIPPVASEAIHVHVGASTVEKPRVPAPPGARISFVGLEDGAKIPTHSTVKFGASGVVIAAAGKASQEIPGSGHFHLLIDTDLPPLDREIPSDPNHIHFGRGQMETQLDLTPGPHTLQLLLGDYEHIPHDPPIMSKLIHVVAVDNGAPKTASAAPPPGRTPSPPDARVYFIYPKNGDTIYPHSTIRFGLSNMGVCPAGVYKLNTGHHHLLIDLPTPPLDKPLPNEPNLMHFGRGETEVKLSLSPGKHTLQLIFADYRHTPHDPPVISQRIEVTVLKPGQRLHPVQYHHHHYHHRHLRH</sequence>
<dbReference type="EMBL" id="JAIVFP010000001">
    <property type="protein sequence ID" value="MCI4683547.1"/>
    <property type="molecule type" value="Genomic_DNA"/>
</dbReference>
<feature type="domain" description="DUF4399" evidence="2">
    <location>
        <begin position="59"/>
        <end position="148"/>
    </location>
</feature>
<evidence type="ECO:0000313" key="3">
    <source>
        <dbReference type="EMBL" id="MCI4683547.1"/>
    </source>
</evidence>
<gene>
    <name evidence="3" type="ORF">K2U94_12350</name>
</gene>
<feature type="domain" description="DUF4399" evidence="2">
    <location>
        <begin position="183"/>
        <end position="273"/>
    </location>
</feature>
<reference evidence="3" key="1">
    <citation type="journal article" date="2022" name="ISME J.">
        <title>Identification of active gaseous-alkane degraders at natural gas seeps.</title>
        <authorList>
            <person name="Farhan Ul Haque M."/>
            <person name="Hernandez M."/>
            <person name="Crombie A.T."/>
            <person name="Murrell J.C."/>
        </authorList>
    </citation>
    <scope>NUCLEOTIDE SEQUENCE</scope>
    <source>
        <strain evidence="3">PC2</strain>
    </source>
</reference>
<accession>A0ABS9Z7H0</accession>
<dbReference type="RefSeq" id="WP_243067495.1">
    <property type="nucleotide sequence ID" value="NZ_JAIVFP010000001.1"/>
</dbReference>
<dbReference type="Pfam" id="PF14347">
    <property type="entry name" value="DUF4399"/>
    <property type="match status" value="3"/>
</dbReference>
<keyword evidence="4" id="KW-1185">Reference proteome</keyword>
<feature type="chain" id="PRO_5045680301" evidence="1">
    <location>
        <begin position="26"/>
        <end position="431"/>
    </location>
</feature>
<evidence type="ECO:0000259" key="2">
    <source>
        <dbReference type="Pfam" id="PF14347"/>
    </source>
</evidence>